<sequence>MISFIMPAKNVSLYVREAIEGLTKATYKDWELIAIDDHSSDDTLAILKDAEKRNSRIKF</sequence>
<feature type="domain" description="Glycosyltransferase 2-like" evidence="1">
    <location>
        <begin position="3"/>
        <end position="58"/>
    </location>
</feature>
<organism evidence="2">
    <name type="scientific">marine sediment metagenome</name>
    <dbReference type="NCBI Taxonomy" id="412755"/>
    <lineage>
        <taxon>unclassified sequences</taxon>
        <taxon>metagenomes</taxon>
        <taxon>ecological metagenomes</taxon>
    </lineage>
</organism>
<dbReference type="AlphaFoldDB" id="X1U9Y9"/>
<feature type="non-terminal residue" evidence="2">
    <location>
        <position position="59"/>
    </location>
</feature>
<dbReference type="InterPro" id="IPR050834">
    <property type="entry name" value="Glycosyltransf_2"/>
</dbReference>
<comment type="caution">
    <text evidence="2">The sequence shown here is derived from an EMBL/GenBank/DDBJ whole genome shotgun (WGS) entry which is preliminary data.</text>
</comment>
<protein>
    <recommendedName>
        <fullName evidence="1">Glycosyltransferase 2-like domain-containing protein</fullName>
    </recommendedName>
</protein>
<evidence type="ECO:0000313" key="2">
    <source>
        <dbReference type="EMBL" id="GAI96670.1"/>
    </source>
</evidence>
<dbReference type="Gene3D" id="3.90.550.10">
    <property type="entry name" value="Spore Coat Polysaccharide Biosynthesis Protein SpsA, Chain A"/>
    <property type="match status" value="1"/>
</dbReference>
<dbReference type="EMBL" id="BARW01015601">
    <property type="protein sequence ID" value="GAI96670.1"/>
    <property type="molecule type" value="Genomic_DNA"/>
</dbReference>
<dbReference type="SUPFAM" id="SSF53448">
    <property type="entry name" value="Nucleotide-diphospho-sugar transferases"/>
    <property type="match status" value="1"/>
</dbReference>
<dbReference type="Pfam" id="PF00535">
    <property type="entry name" value="Glycos_transf_2"/>
    <property type="match status" value="1"/>
</dbReference>
<accession>X1U9Y9</accession>
<dbReference type="InterPro" id="IPR001173">
    <property type="entry name" value="Glyco_trans_2-like"/>
</dbReference>
<proteinExistence type="predicted"/>
<name>X1U9Y9_9ZZZZ</name>
<dbReference type="InterPro" id="IPR029044">
    <property type="entry name" value="Nucleotide-diphossugar_trans"/>
</dbReference>
<gene>
    <name evidence="2" type="ORF">S12H4_27340</name>
</gene>
<reference evidence="2" key="1">
    <citation type="journal article" date="2014" name="Front. Microbiol.">
        <title>High frequency of phylogenetically diverse reductive dehalogenase-homologous genes in deep subseafloor sedimentary metagenomes.</title>
        <authorList>
            <person name="Kawai M."/>
            <person name="Futagami T."/>
            <person name="Toyoda A."/>
            <person name="Takaki Y."/>
            <person name="Nishi S."/>
            <person name="Hori S."/>
            <person name="Arai W."/>
            <person name="Tsubouchi T."/>
            <person name="Morono Y."/>
            <person name="Uchiyama I."/>
            <person name="Ito T."/>
            <person name="Fujiyama A."/>
            <person name="Inagaki F."/>
            <person name="Takami H."/>
        </authorList>
    </citation>
    <scope>NUCLEOTIDE SEQUENCE</scope>
    <source>
        <strain evidence="2">Expedition CK06-06</strain>
    </source>
</reference>
<dbReference type="PANTHER" id="PTHR43685:SF2">
    <property type="entry name" value="GLYCOSYLTRANSFERASE 2-LIKE DOMAIN-CONTAINING PROTEIN"/>
    <property type="match status" value="1"/>
</dbReference>
<evidence type="ECO:0000259" key="1">
    <source>
        <dbReference type="Pfam" id="PF00535"/>
    </source>
</evidence>
<dbReference type="PANTHER" id="PTHR43685">
    <property type="entry name" value="GLYCOSYLTRANSFERASE"/>
    <property type="match status" value="1"/>
</dbReference>
<dbReference type="CDD" id="cd00761">
    <property type="entry name" value="Glyco_tranf_GTA_type"/>
    <property type="match status" value="1"/>
</dbReference>